<sequence length="190" mass="20886">MCLALLAIDALPDTPLLVLGNRDEFHARPSVSAAPWREDARILGGRDLQAGGSWLATRSDGRWALVTNHRVWPLPQAPRSRGLLVNDFVRGTETPDVAARRVLRTAHDYAPFHLLLGQGTNIKMRFLERTAGSFWLAISAQSLSPRRRGLARIPAKTGVDSSSPRKRGSSDFSKRWIPAPAFAGAGFVRE</sequence>
<dbReference type="PANTHER" id="PTHR17985">
    <property type="entry name" value="SER/THR-RICH PROTEIN T10 IN DGCR REGION"/>
    <property type="match status" value="1"/>
</dbReference>
<comment type="caution">
    <text evidence="3">The sequence shown here is derived from an EMBL/GenBank/DDBJ whole genome shotgun (WGS) entry which is preliminary data.</text>
</comment>
<accession>T1B5S5</accession>
<organism evidence="3">
    <name type="scientific">mine drainage metagenome</name>
    <dbReference type="NCBI Taxonomy" id="410659"/>
    <lineage>
        <taxon>unclassified sequences</taxon>
        <taxon>metagenomes</taxon>
        <taxon>ecological metagenomes</taxon>
    </lineage>
</organism>
<evidence type="ECO:0000256" key="1">
    <source>
        <dbReference type="SAM" id="MobiDB-lite"/>
    </source>
</evidence>
<evidence type="ECO:0000313" key="3">
    <source>
        <dbReference type="EMBL" id="EQD65342.1"/>
    </source>
</evidence>
<name>T1B5S5_9ZZZZ</name>
<dbReference type="Pfam" id="PF05742">
    <property type="entry name" value="TANGO2"/>
    <property type="match status" value="1"/>
</dbReference>
<dbReference type="EMBL" id="AUZZ01001425">
    <property type="protein sequence ID" value="EQD64393.1"/>
    <property type="molecule type" value="Genomic_DNA"/>
</dbReference>
<protein>
    <submittedName>
        <fullName evidence="3">Protein containing DUF833</fullName>
    </submittedName>
</protein>
<reference evidence="3" key="1">
    <citation type="submission" date="2013-08" db="EMBL/GenBank/DDBJ databases">
        <authorList>
            <person name="Mendez C."/>
            <person name="Richter M."/>
            <person name="Ferrer M."/>
            <person name="Sanchez J."/>
        </authorList>
    </citation>
    <scope>NUCLEOTIDE SEQUENCE</scope>
</reference>
<gene>
    <name evidence="3" type="ORF">B1B_06388</name>
    <name evidence="2" type="ORF">B2A_02031</name>
</gene>
<feature type="region of interest" description="Disordered" evidence="1">
    <location>
        <begin position="149"/>
        <end position="173"/>
    </location>
</feature>
<reference evidence="3" key="2">
    <citation type="journal article" date="2014" name="ISME J.">
        <title>Microbial stratification in low pH oxic and suboxic macroscopic growths along an acid mine drainage.</title>
        <authorList>
            <person name="Mendez-Garcia C."/>
            <person name="Mesa V."/>
            <person name="Sprenger R.R."/>
            <person name="Richter M."/>
            <person name="Diez M.S."/>
            <person name="Solano J."/>
            <person name="Bargiela R."/>
            <person name="Golyshina O.V."/>
            <person name="Manteca A."/>
            <person name="Ramos J.L."/>
            <person name="Gallego J.R."/>
            <person name="Llorente I."/>
            <person name="Martins Dos Santos V.A."/>
            <person name="Jensen O.N."/>
            <person name="Pelaez A.I."/>
            <person name="Sanchez J."/>
            <person name="Ferrer M."/>
        </authorList>
    </citation>
    <scope>NUCLEOTIDE SEQUENCE</scope>
</reference>
<dbReference type="PANTHER" id="PTHR17985:SF8">
    <property type="entry name" value="TRANSPORT AND GOLGI ORGANIZATION PROTEIN 2 HOMOLOG"/>
    <property type="match status" value="1"/>
</dbReference>
<dbReference type="AlphaFoldDB" id="T1B5S5"/>
<dbReference type="InterPro" id="IPR008551">
    <property type="entry name" value="TANGO2"/>
</dbReference>
<evidence type="ECO:0000313" key="2">
    <source>
        <dbReference type="EMBL" id="EQD64393.1"/>
    </source>
</evidence>
<dbReference type="EMBL" id="AUZY01004056">
    <property type="protein sequence ID" value="EQD65342.1"/>
    <property type="molecule type" value="Genomic_DNA"/>
</dbReference>
<proteinExistence type="predicted"/>